<gene>
    <name evidence="2" type="ORF">HC235_10815</name>
</gene>
<sequence>MIDLIARSVRVGLVFVLFSVIYTLFNLWWGGVLDVYPLLVGVYAMTVVSVVPYVIVNIATAVRNRNDGKWIVTAGLSVTLMASLVAALAKLASLRSAVTPFTLSQLRYDSSLALSLALLGLATLVYLGGIGLEGKRLAKAMYLSIVGDDEDGDEEVTTI</sequence>
<dbReference type="OMA" id="FNVWWAG"/>
<keyword evidence="3" id="KW-1185">Reference proteome</keyword>
<organism evidence="2 3">
    <name type="scientific">Pyrobaculum arsenaticum</name>
    <dbReference type="NCBI Taxonomy" id="121277"/>
    <lineage>
        <taxon>Archaea</taxon>
        <taxon>Thermoproteota</taxon>
        <taxon>Thermoprotei</taxon>
        <taxon>Thermoproteales</taxon>
        <taxon>Thermoproteaceae</taxon>
        <taxon>Pyrobaculum</taxon>
    </lineage>
</organism>
<dbReference type="AlphaFoldDB" id="A0A7L4PC10"/>
<keyword evidence="1" id="KW-0812">Transmembrane</keyword>
<evidence type="ECO:0000313" key="3">
    <source>
        <dbReference type="Proteomes" id="UP000554766"/>
    </source>
</evidence>
<keyword evidence="1" id="KW-0472">Membrane</keyword>
<dbReference type="RefSeq" id="WP_011901126.1">
    <property type="nucleotide sequence ID" value="NZ_JAAVJF010000005.1"/>
</dbReference>
<dbReference type="Proteomes" id="UP000554766">
    <property type="component" value="Unassembled WGS sequence"/>
</dbReference>
<dbReference type="EMBL" id="JAAVJF010000005">
    <property type="protein sequence ID" value="NYR16411.1"/>
    <property type="molecule type" value="Genomic_DNA"/>
</dbReference>
<feature type="transmembrane region" description="Helical" evidence="1">
    <location>
        <begin position="112"/>
        <end position="132"/>
    </location>
</feature>
<protein>
    <submittedName>
        <fullName evidence="2">Uncharacterized protein</fullName>
    </submittedName>
</protein>
<evidence type="ECO:0000256" key="1">
    <source>
        <dbReference type="SAM" id="Phobius"/>
    </source>
</evidence>
<proteinExistence type="predicted"/>
<feature type="transmembrane region" description="Helical" evidence="1">
    <location>
        <begin position="12"/>
        <end position="29"/>
    </location>
</feature>
<accession>A0A7L4PC10</accession>
<comment type="caution">
    <text evidence="2">The sequence shown here is derived from an EMBL/GenBank/DDBJ whole genome shotgun (WGS) entry which is preliminary data.</text>
</comment>
<feature type="transmembrane region" description="Helical" evidence="1">
    <location>
        <begin position="70"/>
        <end position="92"/>
    </location>
</feature>
<feature type="transmembrane region" description="Helical" evidence="1">
    <location>
        <begin position="35"/>
        <end position="58"/>
    </location>
</feature>
<dbReference type="GeneID" id="5054300"/>
<evidence type="ECO:0000313" key="2">
    <source>
        <dbReference type="EMBL" id="NYR16411.1"/>
    </source>
</evidence>
<reference evidence="2 3" key="1">
    <citation type="journal article" date="2020" name="Nat. Commun.">
        <title>The structures of two archaeal type IV pili illuminate evolutionary relationships.</title>
        <authorList>
            <person name="Wang F."/>
            <person name="Baquero D.P."/>
            <person name="Su Z."/>
            <person name="Beltran L.C."/>
            <person name="Prangishvili D."/>
            <person name="Krupovic M."/>
            <person name="Egelman E.H."/>
        </authorList>
    </citation>
    <scope>NUCLEOTIDE SEQUENCE [LARGE SCALE GENOMIC DNA]</scope>
    <source>
        <strain evidence="2 3">2GA</strain>
    </source>
</reference>
<name>A0A7L4PC10_9CREN</name>
<keyword evidence="1" id="KW-1133">Transmembrane helix</keyword>